<evidence type="ECO:0000313" key="9">
    <source>
        <dbReference type="EMBL" id="CAD7054349.1"/>
    </source>
</evidence>
<reference evidence="9 10" key="1">
    <citation type="submission" date="2020-11" db="EMBL/GenBank/DDBJ databases">
        <authorList>
            <person name="Lassalle F."/>
        </authorList>
    </citation>
    <scope>NUCLEOTIDE SEQUENCE [LARGE SCALE GENOMIC DNA]</scope>
    <source>
        <strain evidence="9 10">JC140</strain>
    </source>
</reference>
<feature type="transmembrane region" description="Helical" evidence="8">
    <location>
        <begin position="265"/>
        <end position="286"/>
    </location>
</feature>
<evidence type="ECO:0008006" key="11">
    <source>
        <dbReference type="Google" id="ProtNLM"/>
    </source>
</evidence>
<evidence type="ECO:0000313" key="10">
    <source>
        <dbReference type="Proteomes" id="UP000606921"/>
    </source>
</evidence>
<name>A0ABN7K1R8_9HYPH</name>
<keyword evidence="10" id="KW-1185">Reference proteome</keyword>
<dbReference type="Proteomes" id="UP000606921">
    <property type="component" value="Unassembled WGS sequence"/>
</dbReference>
<gene>
    <name evidence="9" type="ORF">REJC140_02142</name>
</gene>
<dbReference type="EMBL" id="CABFWF030000018">
    <property type="protein sequence ID" value="CAD7054349.1"/>
    <property type="molecule type" value="Genomic_DNA"/>
</dbReference>
<comment type="subcellular location">
    <subcellularLocation>
        <location evidence="1">Cell membrane</location>
        <topology evidence="1">Multi-pass membrane protein</topology>
    </subcellularLocation>
</comment>
<keyword evidence="6 8" id="KW-0472">Membrane</keyword>
<dbReference type="Pfam" id="PF09594">
    <property type="entry name" value="GT87"/>
    <property type="match status" value="1"/>
</dbReference>
<evidence type="ECO:0000256" key="3">
    <source>
        <dbReference type="ARBA" id="ARBA00022679"/>
    </source>
</evidence>
<comment type="similarity">
    <text evidence="7">Belongs to the glycosyltransferase 87 family.</text>
</comment>
<feature type="transmembrane region" description="Helical" evidence="8">
    <location>
        <begin position="185"/>
        <end position="205"/>
    </location>
</feature>
<organism evidence="9 10">
    <name type="scientific">Pseudorhizobium endolithicum</name>
    <dbReference type="NCBI Taxonomy" id="1191678"/>
    <lineage>
        <taxon>Bacteria</taxon>
        <taxon>Pseudomonadati</taxon>
        <taxon>Pseudomonadota</taxon>
        <taxon>Alphaproteobacteria</taxon>
        <taxon>Hyphomicrobiales</taxon>
        <taxon>Rhizobiaceae</taxon>
        <taxon>Rhizobium/Agrobacterium group</taxon>
        <taxon>Pseudorhizobium</taxon>
    </lineage>
</organism>
<keyword evidence="2" id="KW-1003">Cell membrane</keyword>
<feature type="transmembrane region" description="Helical" evidence="8">
    <location>
        <begin position="134"/>
        <end position="150"/>
    </location>
</feature>
<feature type="transmembrane region" description="Helical" evidence="8">
    <location>
        <begin position="298"/>
        <end position="322"/>
    </location>
</feature>
<evidence type="ECO:0000256" key="6">
    <source>
        <dbReference type="ARBA" id="ARBA00023136"/>
    </source>
</evidence>
<evidence type="ECO:0000256" key="2">
    <source>
        <dbReference type="ARBA" id="ARBA00022475"/>
    </source>
</evidence>
<proteinExistence type="inferred from homology"/>
<feature type="transmembrane region" description="Helical" evidence="8">
    <location>
        <begin position="15"/>
        <end position="32"/>
    </location>
</feature>
<evidence type="ECO:0000256" key="5">
    <source>
        <dbReference type="ARBA" id="ARBA00022989"/>
    </source>
</evidence>
<accession>A0ABN7K1R8</accession>
<keyword evidence="3" id="KW-0808">Transferase</keyword>
<keyword evidence="4 8" id="KW-0812">Transmembrane</keyword>
<evidence type="ECO:0000256" key="1">
    <source>
        <dbReference type="ARBA" id="ARBA00004651"/>
    </source>
</evidence>
<feature type="transmembrane region" description="Helical" evidence="8">
    <location>
        <begin position="361"/>
        <end position="378"/>
    </location>
</feature>
<evidence type="ECO:0000256" key="8">
    <source>
        <dbReference type="SAM" id="Phobius"/>
    </source>
</evidence>
<feature type="transmembrane region" description="Helical" evidence="8">
    <location>
        <begin position="110"/>
        <end position="127"/>
    </location>
</feature>
<keyword evidence="5 8" id="KW-1133">Transmembrane helix</keyword>
<protein>
    <recommendedName>
        <fullName evidence="11">DUF2029 domain-containing protein</fullName>
    </recommendedName>
</protein>
<evidence type="ECO:0000256" key="4">
    <source>
        <dbReference type="ARBA" id="ARBA00022692"/>
    </source>
</evidence>
<sequence length="387" mass="42247">MYSRQLPQTDEAQRVLRLAVALGFAALGVWAINFEYPRVMSDHGLWDFGAFVASGRAAASGLDPYGVYPPLTPHVVFPGFEAWNPNLNPPISALLFQVFDIADPATSLRLWWVISLVCHLGAVLLLLRRYSGGVEAVLLGIWAFALAGFWDTLYLGQIYTPLVLATVGAWLSLERGKFLQAGILIGLLISMKPNFLVWPVLLFLAGYSKPVWIAAATAAVVAAIPLAVFGPQIYVDWLTLVASDGERAWFLTNASFAGLASRAGLPMLGTVLGALLLLSLAAWAYWRRPQLMDISSFALVAALLASPLGWIHYTLFLLPVLLHHWHRPWTWPVAVAFTIPVPLVLGQFGKPALVQATIGSVYGWSLVLLLLGLVAQEASHHAAQRRR</sequence>
<evidence type="ECO:0000256" key="7">
    <source>
        <dbReference type="ARBA" id="ARBA00024033"/>
    </source>
</evidence>
<dbReference type="InterPro" id="IPR018584">
    <property type="entry name" value="GT87"/>
</dbReference>
<feature type="transmembrane region" description="Helical" evidence="8">
    <location>
        <begin position="211"/>
        <end position="229"/>
    </location>
</feature>
<comment type="caution">
    <text evidence="9">The sequence shown here is derived from an EMBL/GenBank/DDBJ whole genome shotgun (WGS) entry which is preliminary data.</text>
</comment>